<dbReference type="VEuPathDB" id="CryptoDB:Cvel_431"/>
<gene>
    <name evidence="2" type="ORF">Cvel_431</name>
</gene>
<name>A0A0G4FQE4_9ALVE</name>
<proteinExistence type="predicted"/>
<feature type="compositionally biased region" description="Basic and acidic residues" evidence="1">
    <location>
        <begin position="406"/>
        <end position="415"/>
    </location>
</feature>
<feature type="compositionally biased region" description="Acidic residues" evidence="1">
    <location>
        <begin position="299"/>
        <end position="320"/>
    </location>
</feature>
<feature type="region of interest" description="Disordered" evidence="1">
    <location>
        <begin position="1"/>
        <end position="55"/>
    </location>
</feature>
<evidence type="ECO:0000256" key="1">
    <source>
        <dbReference type="SAM" id="MobiDB-lite"/>
    </source>
</evidence>
<reference evidence="2" key="1">
    <citation type="submission" date="2014-11" db="EMBL/GenBank/DDBJ databases">
        <authorList>
            <person name="Otto D Thomas"/>
            <person name="Naeem Raeece"/>
        </authorList>
    </citation>
    <scope>NUCLEOTIDE SEQUENCE</scope>
</reference>
<feature type="region of interest" description="Disordered" evidence="1">
    <location>
        <begin position="294"/>
        <end position="442"/>
    </location>
</feature>
<protein>
    <submittedName>
        <fullName evidence="2">Uncharacterized protein</fullName>
    </submittedName>
</protein>
<feature type="compositionally biased region" description="Low complexity" evidence="1">
    <location>
        <begin position="353"/>
        <end position="363"/>
    </location>
</feature>
<feature type="compositionally biased region" description="Basic and acidic residues" evidence="1">
    <location>
        <begin position="14"/>
        <end position="33"/>
    </location>
</feature>
<organism evidence="2">
    <name type="scientific">Chromera velia CCMP2878</name>
    <dbReference type="NCBI Taxonomy" id="1169474"/>
    <lineage>
        <taxon>Eukaryota</taxon>
        <taxon>Sar</taxon>
        <taxon>Alveolata</taxon>
        <taxon>Colpodellida</taxon>
        <taxon>Chromeraceae</taxon>
        <taxon>Chromera</taxon>
    </lineage>
</organism>
<dbReference type="AlphaFoldDB" id="A0A0G4FQE4"/>
<feature type="compositionally biased region" description="Acidic residues" evidence="1">
    <location>
        <begin position="34"/>
        <end position="43"/>
    </location>
</feature>
<dbReference type="EMBL" id="CDMZ01000551">
    <property type="protein sequence ID" value="CEM16658.1"/>
    <property type="molecule type" value="Genomic_DNA"/>
</dbReference>
<evidence type="ECO:0000313" key="2">
    <source>
        <dbReference type="EMBL" id="CEM16658.1"/>
    </source>
</evidence>
<feature type="compositionally biased region" description="Basic and acidic residues" evidence="1">
    <location>
        <begin position="370"/>
        <end position="396"/>
    </location>
</feature>
<sequence>MVRSTKPRVQSSSRVEHLREEDACASRERLKEGDVEDDGDGSWEDASSSVGSVSGDVEMEMDTEAMRRLFAQLLAARGRGGGGKEGGDEDAFDFGMDFDGFDPDDDRDLFFDRDHDPFPFYEPEWEDDDDFLMDMGGDSLWDDRDDSTSLDMASLTKEARDFLVLHLYTSVSASSWTLENRADALALHAEGCLYVHQHKEAMLAALAVEFLAEQLEREFCPHSVVGALRARAGVAKMVSAYQMNDRQLAVSTRETLLKMDMSGLSEQLTSKFEGTCEVLDFVPALLGALRQMKDAKEAGEDEGGERGEWEDEEEEEDDGFFDPRSIRRGRRGGRRNMDGGSKPPRIEEIFDFSPQQSPSQPQSAHTARPSTEREDNASKAKEKQMGGSKEEKEKGKRGLSGGSGGKGKESSESKTSKGPAPVKGGPGKRNSGGRGGSRVVVL</sequence>
<accession>A0A0G4FQE4</accession>
<feature type="compositionally biased region" description="Gly residues" evidence="1">
    <location>
        <begin position="424"/>
        <end position="436"/>
    </location>
</feature>